<feature type="region of interest" description="Disordered" evidence="2">
    <location>
        <begin position="1"/>
        <end position="68"/>
    </location>
</feature>
<feature type="compositionally biased region" description="Polar residues" evidence="2">
    <location>
        <begin position="15"/>
        <end position="33"/>
    </location>
</feature>
<dbReference type="RefSeq" id="XP_062623074.1">
    <property type="nucleotide sequence ID" value="XM_062767090.1"/>
</dbReference>
<evidence type="ECO:0000256" key="2">
    <source>
        <dbReference type="SAM" id="MobiDB-lite"/>
    </source>
</evidence>
<gene>
    <name evidence="4" type="primary">mei2</name>
    <name evidence="4" type="ORF">LOC62_01G000642</name>
</gene>
<dbReference type="GeneID" id="87803900"/>
<dbReference type="PANTHER" id="PTHR23189">
    <property type="entry name" value="RNA RECOGNITION MOTIF-CONTAINING"/>
    <property type="match status" value="1"/>
</dbReference>
<dbReference type="Pfam" id="PF04059">
    <property type="entry name" value="RRM_2"/>
    <property type="match status" value="1"/>
</dbReference>
<proteinExistence type="predicted"/>
<evidence type="ECO:0000313" key="4">
    <source>
        <dbReference type="EMBL" id="WOO77042.1"/>
    </source>
</evidence>
<dbReference type="EMBL" id="CP086714">
    <property type="protein sequence ID" value="WOO77042.1"/>
    <property type="molecule type" value="Genomic_DNA"/>
</dbReference>
<evidence type="ECO:0000259" key="3">
    <source>
        <dbReference type="Pfam" id="PF04059"/>
    </source>
</evidence>
<reference evidence="4" key="1">
    <citation type="submission" date="2023-10" db="EMBL/GenBank/DDBJ databases">
        <authorList>
            <person name="Noh H."/>
        </authorList>
    </citation>
    <scope>NUCLEOTIDE SEQUENCE</scope>
    <source>
        <strain evidence="4">DUCC4014</strain>
    </source>
</reference>
<dbReference type="AlphaFoldDB" id="A0AAF0Y0Q4"/>
<evidence type="ECO:0000313" key="5">
    <source>
        <dbReference type="Proteomes" id="UP000827549"/>
    </source>
</evidence>
<organism evidence="4 5">
    <name type="scientific">Vanrija pseudolonga</name>
    <dbReference type="NCBI Taxonomy" id="143232"/>
    <lineage>
        <taxon>Eukaryota</taxon>
        <taxon>Fungi</taxon>
        <taxon>Dikarya</taxon>
        <taxon>Basidiomycota</taxon>
        <taxon>Agaricomycotina</taxon>
        <taxon>Tremellomycetes</taxon>
        <taxon>Trichosporonales</taxon>
        <taxon>Trichosporonaceae</taxon>
        <taxon>Vanrija</taxon>
    </lineage>
</organism>
<feature type="compositionally biased region" description="Basic residues" evidence="2">
    <location>
        <begin position="1"/>
        <end position="10"/>
    </location>
</feature>
<feature type="domain" description="Mei2-like C-terminal RNA recognition motif" evidence="3">
    <location>
        <begin position="576"/>
        <end position="671"/>
    </location>
</feature>
<feature type="region of interest" description="Disordered" evidence="2">
    <location>
        <begin position="133"/>
        <end position="166"/>
    </location>
</feature>
<protein>
    <submittedName>
        <fullName evidence="4">Meiosis protein mei2</fullName>
    </submittedName>
</protein>
<evidence type="ECO:0000256" key="1">
    <source>
        <dbReference type="ARBA" id="ARBA00022884"/>
    </source>
</evidence>
<dbReference type="GO" id="GO:0003723">
    <property type="term" value="F:RNA binding"/>
    <property type="evidence" value="ECO:0007669"/>
    <property type="project" value="UniProtKB-KW"/>
</dbReference>
<accession>A0AAF0Y0Q4</accession>
<dbReference type="Proteomes" id="UP000827549">
    <property type="component" value="Chromosome 1"/>
</dbReference>
<feature type="compositionally biased region" description="Polar residues" evidence="2">
    <location>
        <begin position="133"/>
        <end position="153"/>
    </location>
</feature>
<name>A0AAF0Y0Q4_9TREE</name>
<keyword evidence="1" id="KW-0694">RNA-binding</keyword>
<dbReference type="InterPro" id="IPR007201">
    <property type="entry name" value="Mei2-like_Rrm_C"/>
</dbReference>
<sequence>MDSNRTRLHGKPLGTPSNLHQQSRVTTPPGSQDQGRRASPPLRSTQKSNGGGIPPTKEKGKLSLKPSLSHLNPLSSVFQPSKGAELTVTKVRDHGPETAYESDNPRSNALSRLSLQSNASTIIATPTSQMSFAQNSPSPGMTWTTGSLSSQNPYTPPHPGKTATYDKETTGLFAPRLNGNRFDRRWEAAGEENPGKFLIITNIPKSASGEDVRDVVKRITPDANRFQDIAPYRAIIVKLLKTKGWVIAVFYDTRDSKRVYDRLCRSPVVFNGTDSLVQLECATVDEDVVRQLAGSGKELDQILKATESVIRVQVNGQHGVDIGGMEVRDLWPQLLLTMQTCLRTIGELKEFKAHGLGGKSFTAEFYDTRRAAEAIRLLHNQPVEAGILRAVYRSEDPFQSEPVVPTRTPTGQAAPLYTLGSAAFMASPSSTSQRSVSNLASNSLFDRYHGIFAPLDTNPTHSPYSQLTGSNGDRLAIDIEHNQILSKPAEWQAWGSRADLHPHQTQAIPRQITEPAALQGLLNQMDISARARQRQGWTAADRQAIPEENRVHPERILHGKGVKICRAERITGYDPRTTVMIKDVPPKVLCRSKLTQYQVVPDEFDFVYLRFDFNNHCNVGYAFVNFTSTKALYNFILAKVGKKWNMFSSEKVLQVSYANIQGKAALVNKFRNSAVMDVIEEWRPQIFYSSNGTFKGKPADNVAIRHRAASARLSFLSGEQPIMDRQRLTNRRWTHQATRGGG</sequence>
<keyword evidence="5" id="KW-1185">Reference proteome</keyword>